<dbReference type="PANTHER" id="PTHR31001:SF81">
    <property type="entry name" value="ZN(II)2CYS6 TRANSCRIPTION FACTOR"/>
    <property type="match status" value="1"/>
</dbReference>
<evidence type="ECO:0000256" key="1">
    <source>
        <dbReference type="ARBA" id="ARBA00004123"/>
    </source>
</evidence>
<feature type="compositionally biased region" description="Basic residues" evidence="4">
    <location>
        <begin position="32"/>
        <end position="41"/>
    </location>
</feature>
<dbReference type="Gene3D" id="4.10.240.10">
    <property type="entry name" value="Zn(2)-C6 fungal-type DNA-binding domain"/>
    <property type="match status" value="1"/>
</dbReference>
<organism evidence="6 7">
    <name type="scientific">Glonium stellatum</name>
    <dbReference type="NCBI Taxonomy" id="574774"/>
    <lineage>
        <taxon>Eukaryota</taxon>
        <taxon>Fungi</taxon>
        <taxon>Dikarya</taxon>
        <taxon>Ascomycota</taxon>
        <taxon>Pezizomycotina</taxon>
        <taxon>Dothideomycetes</taxon>
        <taxon>Pleosporomycetidae</taxon>
        <taxon>Gloniales</taxon>
        <taxon>Gloniaceae</taxon>
        <taxon>Glonium</taxon>
    </lineage>
</organism>
<dbReference type="GO" id="GO:0000981">
    <property type="term" value="F:DNA-binding transcription factor activity, RNA polymerase II-specific"/>
    <property type="evidence" value="ECO:0007669"/>
    <property type="project" value="InterPro"/>
</dbReference>
<dbReference type="EMBL" id="KV750955">
    <property type="protein sequence ID" value="OCL02447.1"/>
    <property type="molecule type" value="Genomic_DNA"/>
</dbReference>
<dbReference type="InterPro" id="IPR036864">
    <property type="entry name" value="Zn2-C6_fun-type_DNA-bd_sf"/>
</dbReference>
<dbReference type="InterPro" id="IPR007219">
    <property type="entry name" value="XnlR_reg_dom"/>
</dbReference>
<dbReference type="Proteomes" id="UP000250140">
    <property type="component" value="Unassembled WGS sequence"/>
</dbReference>
<dbReference type="GO" id="GO:0005634">
    <property type="term" value="C:nucleus"/>
    <property type="evidence" value="ECO:0007669"/>
    <property type="project" value="UniProtKB-SubCell"/>
</dbReference>
<dbReference type="CDD" id="cd00067">
    <property type="entry name" value="GAL4"/>
    <property type="match status" value="1"/>
</dbReference>
<dbReference type="GO" id="GO:0003677">
    <property type="term" value="F:DNA binding"/>
    <property type="evidence" value="ECO:0007669"/>
    <property type="project" value="InterPro"/>
</dbReference>
<evidence type="ECO:0000259" key="5">
    <source>
        <dbReference type="SMART" id="SM00906"/>
    </source>
</evidence>
<dbReference type="CDD" id="cd12148">
    <property type="entry name" value="fungal_TF_MHR"/>
    <property type="match status" value="1"/>
</dbReference>
<evidence type="ECO:0000256" key="2">
    <source>
        <dbReference type="ARBA" id="ARBA00022723"/>
    </source>
</evidence>
<feature type="region of interest" description="Disordered" evidence="4">
    <location>
        <begin position="1"/>
        <end position="44"/>
    </location>
</feature>
<keyword evidence="3" id="KW-0539">Nucleus</keyword>
<dbReference type="AlphaFoldDB" id="A0A8E2JME3"/>
<dbReference type="Pfam" id="PF04082">
    <property type="entry name" value="Fungal_trans"/>
    <property type="match status" value="1"/>
</dbReference>
<dbReference type="Pfam" id="PF00172">
    <property type="entry name" value="Zn_clus"/>
    <property type="match status" value="1"/>
</dbReference>
<dbReference type="GO" id="GO:0008270">
    <property type="term" value="F:zinc ion binding"/>
    <property type="evidence" value="ECO:0007669"/>
    <property type="project" value="InterPro"/>
</dbReference>
<name>A0A8E2JME3_9PEZI</name>
<dbReference type="OrthoDB" id="2406834at2759"/>
<proteinExistence type="predicted"/>
<keyword evidence="2" id="KW-0479">Metal-binding</keyword>
<comment type="subcellular location">
    <subcellularLocation>
        <location evidence="1">Nucleus</location>
    </subcellularLocation>
</comment>
<dbReference type="GO" id="GO:0006351">
    <property type="term" value="P:DNA-templated transcription"/>
    <property type="evidence" value="ECO:0007669"/>
    <property type="project" value="InterPro"/>
</dbReference>
<feature type="region of interest" description="Disordered" evidence="4">
    <location>
        <begin position="133"/>
        <end position="174"/>
    </location>
</feature>
<evidence type="ECO:0000313" key="7">
    <source>
        <dbReference type="Proteomes" id="UP000250140"/>
    </source>
</evidence>
<feature type="domain" description="Xylanolytic transcriptional activator regulatory" evidence="5">
    <location>
        <begin position="349"/>
        <end position="425"/>
    </location>
</feature>
<dbReference type="PANTHER" id="PTHR31001">
    <property type="entry name" value="UNCHARACTERIZED TRANSCRIPTIONAL REGULATORY PROTEIN"/>
    <property type="match status" value="1"/>
</dbReference>
<sequence>MEAETTAVRLSDPAGAAPTGGQHDRAGDSAQPRRKKQKRNKPTLSCEECVERKTKVRAPITLRHAPIAVDRDGGGSRWISLSRVALDALSMRFRCHGRLAHHRQCDRGRPQCLACIKRQSDCRYSEVANLIASADRNATRPPVTKSRKQSKPAAGEDQNATIPPRIPTPRPVYRSASLSSTGSSSFLLSNIPYSNHAPSLFFGLGSGHPFANYWTNQGGLPEVIGVLPSKDQADILVAKYFEAVDPVYPMIHRRNFYADYERFWSLSLPEKQVADPVLLALHFVVYAMGTQFIQTPSEQERAQIAEFYVSASHQALRLSSYLSRTSLRTIQAMVLVCYFLMNDNHASDAWAFGGVLMRQAYAMGLNRDPDIISQRCSQSDKQQRRKVWQAVLLQDTFLTVLLKLPPTATFSDVRVDSLTDDLTTLPPGNSINNLSILNNPNNNSGIG</sequence>
<dbReference type="InterPro" id="IPR001138">
    <property type="entry name" value="Zn2Cys6_DnaBD"/>
</dbReference>
<dbReference type="InterPro" id="IPR050613">
    <property type="entry name" value="Sec_Metabolite_Reg"/>
</dbReference>
<evidence type="ECO:0000256" key="3">
    <source>
        <dbReference type="ARBA" id="ARBA00023242"/>
    </source>
</evidence>
<evidence type="ECO:0000256" key="4">
    <source>
        <dbReference type="SAM" id="MobiDB-lite"/>
    </source>
</evidence>
<gene>
    <name evidence="6" type="ORF">AOQ84DRAFT_382675</name>
</gene>
<dbReference type="SMART" id="SM00906">
    <property type="entry name" value="Fungal_trans"/>
    <property type="match status" value="1"/>
</dbReference>
<keyword evidence="7" id="KW-1185">Reference proteome</keyword>
<accession>A0A8E2JME3</accession>
<reference evidence="6 7" key="1">
    <citation type="journal article" date="2016" name="Nat. Commun.">
        <title>Ectomycorrhizal ecology is imprinted in the genome of the dominant symbiotic fungus Cenococcum geophilum.</title>
        <authorList>
            <consortium name="DOE Joint Genome Institute"/>
            <person name="Peter M."/>
            <person name="Kohler A."/>
            <person name="Ohm R.A."/>
            <person name="Kuo A."/>
            <person name="Krutzmann J."/>
            <person name="Morin E."/>
            <person name="Arend M."/>
            <person name="Barry K.W."/>
            <person name="Binder M."/>
            <person name="Choi C."/>
            <person name="Clum A."/>
            <person name="Copeland A."/>
            <person name="Grisel N."/>
            <person name="Haridas S."/>
            <person name="Kipfer T."/>
            <person name="LaButti K."/>
            <person name="Lindquist E."/>
            <person name="Lipzen A."/>
            <person name="Maire R."/>
            <person name="Meier B."/>
            <person name="Mihaltcheva S."/>
            <person name="Molinier V."/>
            <person name="Murat C."/>
            <person name="Poggeler S."/>
            <person name="Quandt C.A."/>
            <person name="Sperisen C."/>
            <person name="Tritt A."/>
            <person name="Tisserant E."/>
            <person name="Crous P.W."/>
            <person name="Henrissat B."/>
            <person name="Nehls U."/>
            <person name="Egli S."/>
            <person name="Spatafora J.W."/>
            <person name="Grigoriev I.V."/>
            <person name="Martin F.M."/>
        </authorList>
    </citation>
    <scope>NUCLEOTIDE SEQUENCE [LARGE SCALE GENOMIC DNA]</scope>
    <source>
        <strain evidence="6 7">CBS 207.34</strain>
    </source>
</reference>
<protein>
    <recommendedName>
        <fullName evidence="5">Xylanolytic transcriptional activator regulatory domain-containing protein</fullName>
    </recommendedName>
</protein>
<feature type="non-terminal residue" evidence="6">
    <location>
        <position position="1"/>
    </location>
</feature>
<evidence type="ECO:0000313" key="6">
    <source>
        <dbReference type="EMBL" id="OCL02447.1"/>
    </source>
</evidence>